<protein>
    <submittedName>
        <fullName evidence="1">Uncharacterized protein</fullName>
    </submittedName>
</protein>
<evidence type="ECO:0000313" key="1">
    <source>
        <dbReference type="EMBL" id="MBX30901.1"/>
    </source>
</evidence>
<accession>A0A2P2MKX2</accession>
<sequence>MLNFRDENYVLCRNILEYNSVQLFKSYFQDKNHRQNISVKSFDIDYLCIIECQSKYTSAGKIQIWNRKGISHS</sequence>
<name>A0A2P2MKX2_RHIMU</name>
<reference evidence="1" key="1">
    <citation type="submission" date="2018-02" db="EMBL/GenBank/DDBJ databases">
        <title>Rhizophora mucronata_Transcriptome.</title>
        <authorList>
            <person name="Meera S.P."/>
            <person name="Sreeshan A."/>
            <person name="Augustine A."/>
        </authorList>
    </citation>
    <scope>NUCLEOTIDE SEQUENCE</scope>
    <source>
        <tissue evidence="1">Leaf</tissue>
    </source>
</reference>
<proteinExistence type="predicted"/>
<dbReference type="AlphaFoldDB" id="A0A2P2MKX2"/>
<dbReference type="EMBL" id="GGEC01050417">
    <property type="protein sequence ID" value="MBX30901.1"/>
    <property type="molecule type" value="Transcribed_RNA"/>
</dbReference>
<organism evidence="1">
    <name type="scientific">Rhizophora mucronata</name>
    <name type="common">Asiatic mangrove</name>
    <dbReference type="NCBI Taxonomy" id="61149"/>
    <lineage>
        <taxon>Eukaryota</taxon>
        <taxon>Viridiplantae</taxon>
        <taxon>Streptophyta</taxon>
        <taxon>Embryophyta</taxon>
        <taxon>Tracheophyta</taxon>
        <taxon>Spermatophyta</taxon>
        <taxon>Magnoliopsida</taxon>
        <taxon>eudicotyledons</taxon>
        <taxon>Gunneridae</taxon>
        <taxon>Pentapetalae</taxon>
        <taxon>rosids</taxon>
        <taxon>fabids</taxon>
        <taxon>Malpighiales</taxon>
        <taxon>Rhizophoraceae</taxon>
        <taxon>Rhizophora</taxon>
    </lineage>
</organism>